<dbReference type="InterPro" id="IPR017932">
    <property type="entry name" value="GATase_2_dom"/>
</dbReference>
<evidence type="ECO:0000256" key="1">
    <source>
        <dbReference type="ARBA" id="ARBA00022962"/>
    </source>
</evidence>
<dbReference type="CDD" id="cd01908">
    <property type="entry name" value="YafJ"/>
    <property type="match status" value="1"/>
</dbReference>
<gene>
    <name evidence="4" type="ORF">ACFPK8_07240</name>
</gene>
<dbReference type="InterPro" id="IPR026869">
    <property type="entry name" value="EgtC-like"/>
</dbReference>
<sequence>MCRLFALHSDRPATADLWLLDAPYSLLNQSRFNADGTGLGWIDGEGRPRIRKRPVAAYESEAFTDFATTLRSRAMLAHLRLSSGSGHCDENTHPFLQDGIISAHNGVLEVTEEMRRRVAELGAADHVLGSTDSEWMAALITGEVAAHGGDLHDGATAALSWIAAHVPVYSVNVLVMKGEELIAVRLPATNELWILERPAAVDSPSDGFEQSSDSLAVRARSEDPHGASSVVIASEPLDDDPAWRLLDSGELVHLTADGALTSEHPFGPLARALSIEDLGLSAAASQAHAAQVRAQQDRRRQITETGARSTASERASSADHDDTAEHAA</sequence>
<feature type="domain" description="Glutamine amidotransferase type-2" evidence="3">
    <location>
        <begin position="2"/>
        <end position="257"/>
    </location>
</feature>
<proteinExistence type="predicted"/>
<evidence type="ECO:0000313" key="4">
    <source>
        <dbReference type="EMBL" id="MFC5297303.1"/>
    </source>
</evidence>
<name>A0ABW0FE33_9MICO</name>
<keyword evidence="5" id="KW-1185">Reference proteome</keyword>
<dbReference type="GeneID" id="303297532"/>
<dbReference type="SUPFAM" id="SSF56235">
    <property type="entry name" value="N-terminal nucleophile aminohydrolases (Ntn hydrolases)"/>
    <property type="match status" value="1"/>
</dbReference>
<dbReference type="PANTHER" id="PTHR42824">
    <property type="entry name" value="GLUTAMINE AMIDOTRANSFERASE"/>
    <property type="match status" value="1"/>
</dbReference>
<feature type="compositionally biased region" description="Basic and acidic residues" evidence="2">
    <location>
        <begin position="316"/>
        <end position="328"/>
    </location>
</feature>
<feature type="region of interest" description="Disordered" evidence="2">
    <location>
        <begin position="290"/>
        <end position="328"/>
    </location>
</feature>
<dbReference type="Pfam" id="PF13230">
    <property type="entry name" value="GATase_4"/>
    <property type="match status" value="1"/>
</dbReference>
<accession>A0ABW0FE33</accession>
<evidence type="ECO:0000256" key="2">
    <source>
        <dbReference type="SAM" id="MobiDB-lite"/>
    </source>
</evidence>
<dbReference type="PROSITE" id="PS51278">
    <property type="entry name" value="GATASE_TYPE_2"/>
    <property type="match status" value="1"/>
</dbReference>
<evidence type="ECO:0000259" key="3">
    <source>
        <dbReference type="PROSITE" id="PS51278"/>
    </source>
</evidence>
<protein>
    <submittedName>
        <fullName evidence="4">Class II glutamine amidotransferase</fullName>
    </submittedName>
</protein>
<keyword evidence="1 4" id="KW-0315">Glutamine amidotransferase</keyword>
<organism evidence="4 5">
    <name type="scientific">Brachybacterium tyrofermentans</name>
    <dbReference type="NCBI Taxonomy" id="47848"/>
    <lineage>
        <taxon>Bacteria</taxon>
        <taxon>Bacillati</taxon>
        <taxon>Actinomycetota</taxon>
        <taxon>Actinomycetes</taxon>
        <taxon>Micrococcales</taxon>
        <taxon>Dermabacteraceae</taxon>
        <taxon>Brachybacterium</taxon>
    </lineage>
</organism>
<evidence type="ECO:0000313" key="5">
    <source>
        <dbReference type="Proteomes" id="UP001595937"/>
    </source>
</evidence>
<comment type="caution">
    <text evidence="4">The sequence shown here is derived from an EMBL/GenBank/DDBJ whole genome shotgun (WGS) entry which is preliminary data.</text>
</comment>
<dbReference type="EMBL" id="JBHSLN010000020">
    <property type="protein sequence ID" value="MFC5297303.1"/>
    <property type="molecule type" value="Genomic_DNA"/>
</dbReference>
<dbReference type="InterPro" id="IPR029055">
    <property type="entry name" value="Ntn_hydrolases_N"/>
</dbReference>
<dbReference type="PANTHER" id="PTHR42824:SF1">
    <property type="entry name" value="GLUTAMINE AMIDOTRANSFERASE YAFJ-RELATED"/>
    <property type="match status" value="1"/>
</dbReference>
<dbReference type="RefSeq" id="WP_343924260.1">
    <property type="nucleotide sequence ID" value="NZ_BAAAIR010000038.1"/>
</dbReference>
<reference evidence="5" key="1">
    <citation type="journal article" date="2019" name="Int. J. Syst. Evol. Microbiol.">
        <title>The Global Catalogue of Microorganisms (GCM) 10K type strain sequencing project: providing services to taxonomists for standard genome sequencing and annotation.</title>
        <authorList>
            <consortium name="The Broad Institute Genomics Platform"/>
            <consortium name="The Broad Institute Genome Sequencing Center for Infectious Disease"/>
            <person name="Wu L."/>
            <person name="Ma J."/>
        </authorList>
    </citation>
    <scope>NUCLEOTIDE SEQUENCE [LARGE SCALE GENOMIC DNA]</scope>
    <source>
        <strain evidence="5">CGMCC 1.16455</strain>
    </source>
</reference>
<dbReference type="Proteomes" id="UP001595937">
    <property type="component" value="Unassembled WGS sequence"/>
</dbReference>
<dbReference type="Gene3D" id="3.60.20.10">
    <property type="entry name" value="Glutamine Phosphoribosylpyrophosphate, subunit 1, domain 1"/>
    <property type="match status" value="1"/>
</dbReference>